<proteinExistence type="predicted"/>
<dbReference type="OrthoDB" id="8234917at2"/>
<gene>
    <name evidence="2" type="ORF">CQ12_09235</name>
</gene>
<protein>
    <submittedName>
        <fullName evidence="2">Uncharacterized protein</fullName>
    </submittedName>
</protein>
<dbReference type="STRING" id="280332.CQ12_09235"/>
<sequence>MAKIVILFALTLALNLALKFFVAPRYGKDVAARFLEHLKYIPSQDEALSQASLARWLADKTQSGAISGYVFPVLLFPLDILFLICLGLFLGFASVPLAERLELLSSLPSWIWWILPMCYMASDIAENTVIAAIFKSFVPLSAKSFRLLSTFTTIKIRSVKAAICQVAVLGALNVLSLVIPFGMPI</sequence>
<keyword evidence="3" id="KW-1185">Reference proteome</keyword>
<comment type="caution">
    <text evidence="2">The sequence shown here is derived from an EMBL/GenBank/DDBJ whole genome shotgun (WGS) entry which is preliminary data.</text>
</comment>
<feature type="transmembrane region" description="Helical" evidence="1">
    <location>
        <begin position="69"/>
        <end position="91"/>
    </location>
</feature>
<dbReference type="Proteomes" id="UP000050863">
    <property type="component" value="Unassembled WGS sequence"/>
</dbReference>
<organism evidence="2 3">
    <name type="scientific">Bradyrhizobium jicamae</name>
    <dbReference type="NCBI Taxonomy" id="280332"/>
    <lineage>
        <taxon>Bacteria</taxon>
        <taxon>Pseudomonadati</taxon>
        <taxon>Pseudomonadota</taxon>
        <taxon>Alphaproteobacteria</taxon>
        <taxon>Hyphomicrobiales</taxon>
        <taxon>Nitrobacteraceae</taxon>
        <taxon>Bradyrhizobium</taxon>
    </lineage>
</organism>
<reference evidence="2 3" key="1">
    <citation type="submission" date="2014-03" db="EMBL/GenBank/DDBJ databases">
        <title>Bradyrhizobium valentinum sp. nov., isolated from effective nodules of Lupinus mariae-josephae, a lupine endemic of basic-lime soils in Eastern Spain.</title>
        <authorList>
            <person name="Duran D."/>
            <person name="Rey L."/>
            <person name="Navarro A."/>
            <person name="Busquets A."/>
            <person name="Imperial J."/>
            <person name="Ruiz-Argueso T."/>
        </authorList>
    </citation>
    <scope>NUCLEOTIDE SEQUENCE [LARGE SCALE GENOMIC DNA]</scope>
    <source>
        <strain evidence="2 3">PAC68</strain>
    </source>
</reference>
<dbReference type="AlphaFoldDB" id="A0A0R3M6X4"/>
<feature type="transmembrane region" description="Helical" evidence="1">
    <location>
        <begin position="161"/>
        <end position="183"/>
    </location>
</feature>
<keyword evidence="1" id="KW-1133">Transmembrane helix</keyword>
<keyword evidence="1" id="KW-0812">Transmembrane</keyword>
<name>A0A0R3M6X4_9BRAD</name>
<dbReference type="RefSeq" id="WP_057834179.1">
    <property type="nucleotide sequence ID" value="NZ_LLXZ01000027.1"/>
</dbReference>
<evidence type="ECO:0000313" key="3">
    <source>
        <dbReference type="Proteomes" id="UP000050863"/>
    </source>
</evidence>
<evidence type="ECO:0000256" key="1">
    <source>
        <dbReference type="SAM" id="Phobius"/>
    </source>
</evidence>
<dbReference type="EMBL" id="LLXZ01000027">
    <property type="protein sequence ID" value="KRR13315.1"/>
    <property type="molecule type" value="Genomic_DNA"/>
</dbReference>
<accession>A0A0R3M6X4</accession>
<evidence type="ECO:0000313" key="2">
    <source>
        <dbReference type="EMBL" id="KRR13315.1"/>
    </source>
</evidence>
<keyword evidence="1" id="KW-0472">Membrane</keyword>